<name>A0A922LNW4_SCHHA</name>
<evidence type="ECO:0000256" key="8">
    <source>
        <dbReference type="ARBA" id="ARBA00023054"/>
    </source>
</evidence>
<dbReference type="AlphaFoldDB" id="A0A922LNW4"/>
<evidence type="ECO:0000256" key="7">
    <source>
        <dbReference type="ARBA" id="ARBA00022833"/>
    </source>
</evidence>
<reference evidence="11" key="3">
    <citation type="submission" date="2021-06" db="EMBL/GenBank/DDBJ databases">
        <title>Chromosome-level genome assembly for S. haematobium.</title>
        <authorList>
            <person name="Stroehlein A.J."/>
        </authorList>
    </citation>
    <scope>NUCLEOTIDE SEQUENCE</scope>
</reference>
<organism evidence="11 12">
    <name type="scientific">Schistosoma haematobium</name>
    <name type="common">Blood fluke</name>
    <dbReference type="NCBI Taxonomy" id="6185"/>
    <lineage>
        <taxon>Eukaryota</taxon>
        <taxon>Metazoa</taxon>
        <taxon>Spiralia</taxon>
        <taxon>Lophotrochozoa</taxon>
        <taxon>Platyhelminthes</taxon>
        <taxon>Trematoda</taxon>
        <taxon>Digenea</taxon>
        <taxon>Strigeidida</taxon>
        <taxon>Schistosomatoidea</taxon>
        <taxon>Schistosomatidae</taxon>
        <taxon>Schistosoma</taxon>
    </lineage>
</organism>
<evidence type="ECO:0000313" key="11">
    <source>
        <dbReference type="EMBL" id="KAH9590547.1"/>
    </source>
</evidence>
<dbReference type="PANTHER" id="PTHR28670">
    <property type="entry name" value="UV-STIMULATED SCAFFOLD PROTEIN A"/>
    <property type="match status" value="1"/>
</dbReference>
<keyword evidence="6" id="KW-0863">Zinc-finger</keyword>
<dbReference type="GeneID" id="24595899"/>
<protein>
    <recommendedName>
        <fullName evidence="10">UV-stimulated scaffold protein A C-terminal domain-containing protein</fullName>
    </recommendedName>
</protein>
<dbReference type="RefSeq" id="XP_051070937.1">
    <property type="nucleotide sequence ID" value="XM_051218704.1"/>
</dbReference>
<evidence type="ECO:0000256" key="4">
    <source>
        <dbReference type="ARBA" id="ARBA00022723"/>
    </source>
</evidence>
<comment type="caution">
    <text evidence="11">The sequence shown here is derived from an EMBL/GenBank/DDBJ whole genome shotgun (WGS) entry which is preliminary data.</text>
</comment>
<keyword evidence="5" id="KW-0227">DNA damage</keyword>
<dbReference type="GO" id="GO:0008270">
    <property type="term" value="F:zinc ion binding"/>
    <property type="evidence" value="ECO:0007669"/>
    <property type="project" value="UniProtKB-KW"/>
</dbReference>
<dbReference type="Pfam" id="PF09740">
    <property type="entry name" value="DUF2043"/>
    <property type="match status" value="1"/>
</dbReference>
<dbReference type="InterPro" id="IPR049431">
    <property type="entry name" value="UVSSA_C"/>
</dbReference>
<dbReference type="GO" id="GO:0009411">
    <property type="term" value="P:response to UV"/>
    <property type="evidence" value="ECO:0007669"/>
    <property type="project" value="InterPro"/>
</dbReference>
<evidence type="ECO:0000256" key="2">
    <source>
        <dbReference type="ARBA" id="ARBA00009240"/>
    </source>
</evidence>
<keyword evidence="3" id="KW-0158">Chromosome</keyword>
<dbReference type="InterPro" id="IPR049408">
    <property type="entry name" value="UVSSA_N_a-solenoid_rpt"/>
</dbReference>
<keyword evidence="7" id="KW-0862">Zinc</keyword>
<reference evidence="11" key="1">
    <citation type="journal article" date="2012" name="Nat. Genet.">
        <title>Whole-genome sequence of Schistosoma haematobium.</title>
        <authorList>
            <person name="Young N.D."/>
            <person name="Jex A.R."/>
            <person name="Li B."/>
            <person name="Liu S."/>
            <person name="Yang L."/>
            <person name="Xiong Z."/>
            <person name="Li Y."/>
            <person name="Cantacessi C."/>
            <person name="Hall R.S."/>
            <person name="Xu X."/>
            <person name="Chen F."/>
            <person name="Wu X."/>
            <person name="Zerlotini A."/>
            <person name="Oliveira G."/>
            <person name="Hofmann A."/>
            <person name="Zhang G."/>
            <person name="Fang X."/>
            <person name="Kang Y."/>
            <person name="Campbell B.E."/>
            <person name="Loukas A."/>
            <person name="Ranganathan S."/>
            <person name="Rollinson D."/>
            <person name="Rinaldi G."/>
            <person name="Brindley P.J."/>
            <person name="Yang H."/>
            <person name="Wang J."/>
            <person name="Wang J."/>
            <person name="Gasser R.B."/>
        </authorList>
    </citation>
    <scope>NUCLEOTIDE SEQUENCE</scope>
</reference>
<comment type="subcellular location">
    <subcellularLocation>
        <location evidence="1">Chromosome</location>
    </subcellularLocation>
</comment>
<sequence>MSKAPKEKEIGTTRLQLLVDKITTSGSNNVDCPLVEETINICSKSSSTVSDLFRFATVQLRRNHAQIRLGVLRLLRLLSSPQAIVRQLTLNMNDATKFIPLAKCLRNLILDNLQDTFSYIVQLESYSAPMLLPKEAAKELQFEGIELLLDWEYELEQGHFDVTPWNSDLSPPLSWVPSQRAKGQLKAFINFLNLDSRPLGNFGSGYCPTKQLIKKIQEQRKQKSQLFKSEVKKSHRLLNDCLNEIEECSESVEENLVSLSTILEILVPNPTSESSEIDKTEIIENQSETDHKSMTTMNSFDSLRLHGCLPGSSSGFGLGSTLTIEIQLPCNSQVNSSGASFEPKIYIKRSTETKELEESATTFARLAAEKHRPKLTDYLQTLESTHSMNFAAKLSSKRNEKIEILKQWISRIQTLTSLFYDRIEFIDSEPIHRVNNPDRTSISSDDSDFEEVVSTTSDTGKSLCYPSSLHENLSCGRIESINTRSLSVVNSDPNQQIVQLTNEDQPKSRKHGTVVTGSTQNFISCNVTTNPHTASWRDSESVHRFWKPIDPDEYNRPKEYLDSAVSWFSTNDTQCCPPNIHSESANTFEFTENEIKDTDFTVAPRQLFCWAPLLSGSLCHRCDPSGRCPIHGRIVKRDKITGRPINMNDRKLLQREMESKRLARQKKLDEEIKKKARRHYPGLTNISKKEVGVRGRLGAQVMKKQLRFSVFNIWFSL</sequence>
<feature type="domain" description="UV-stimulated scaffold protein A C-terminal" evidence="10">
    <location>
        <begin position="593"/>
        <end position="646"/>
    </location>
</feature>
<dbReference type="Pfam" id="PF20867">
    <property type="entry name" value="UVSSA_N"/>
    <property type="match status" value="1"/>
</dbReference>
<dbReference type="GO" id="GO:0006283">
    <property type="term" value="P:transcription-coupled nucleotide-excision repair"/>
    <property type="evidence" value="ECO:0007669"/>
    <property type="project" value="TreeGrafter"/>
</dbReference>
<gene>
    <name evidence="11" type="ORF">MS3_00010341</name>
</gene>
<keyword evidence="4" id="KW-0479">Metal-binding</keyword>
<evidence type="ECO:0000313" key="12">
    <source>
        <dbReference type="Proteomes" id="UP000471633"/>
    </source>
</evidence>
<dbReference type="EMBL" id="AMPZ03000002">
    <property type="protein sequence ID" value="KAH9590547.1"/>
    <property type="molecule type" value="Genomic_DNA"/>
</dbReference>
<evidence type="ECO:0000256" key="3">
    <source>
        <dbReference type="ARBA" id="ARBA00022454"/>
    </source>
</evidence>
<accession>A0A922LNW4</accession>
<dbReference type="PANTHER" id="PTHR28670:SF1">
    <property type="entry name" value="UV-STIMULATED SCAFFOLD PROTEIN A"/>
    <property type="match status" value="1"/>
</dbReference>
<evidence type="ECO:0000256" key="9">
    <source>
        <dbReference type="ARBA" id="ARBA00023204"/>
    </source>
</evidence>
<evidence type="ECO:0000256" key="6">
    <source>
        <dbReference type="ARBA" id="ARBA00022771"/>
    </source>
</evidence>
<reference evidence="11" key="4">
    <citation type="journal article" date="2022" name="PLoS Pathog.">
        <title>Chromosome-level genome of Schistosoma haematobium underpins genome-wide explorations of molecular variation.</title>
        <authorList>
            <person name="Stroehlein A.J."/>
            <person name="Korhonen P.K."/>
            <person name="Lee V.V."/>
            <person name="Ralph S.A."/>
            <person name="Mentink-Kane M."/>
            <person name="You H."/>
            <person name="McManus D.P."/>
            <person name="Tchuente L.T."/>
            <person name="Stothard J.R."/>
            <person name="Kaur P."/>
            <person name="Dudchenko O."/>
            <person name="Aiden E.L."/>
            <person name="Yang B."/>
            <person name="Yang H."/>
            <person name="Emery A.M."/>
            <person name="Webster B.L."/>
            <person name="Brindley P.J."/>
            <person name="Rollinson D."/>
            <person name="Chang B.C.H."/>
            <person name="Gasser R.B."/>
            <person name="Young N.D."/>
        </authorList>
    </citation>
    <scope>NUCLEOTIDE SEQUENCE</scope>
</reference>
<evidence type="ECO:0000259" key="10">
    <source>
        <dbReference type="Pfam" id="PF09740"/>
    </source>
</evidence>
<dbReference type="GO" id="GO:0005694">
    <property type="term" value="C:chromosome"/>
    <property type="evidence" value="ECO:0007669"/>
    <property type="project" value="UniProtKB-SubCell"/>
</dbReference>
<reference evidence="11" key="2">
    <citation type="journal article" date="2019" name="Gigascience">
        <title>High-quality Schistosoma haematobium genome achieved by single-molecule and long-range sequencing.</title>
        <authorList>
            <person name="Stroehlein A.J."/>
            <person name="Korhonen P.K."/>
            <person name="Chong T.M."/>
            <person name="Lim Y.L."/>
            <person name="Chan K.G."/>
            <person name="Webster B."/>
            <person name="Rollinson D."/>
            <person name="Brindley P.J."/>
            <person name="Gasser R.B."/>
            <person name="Young N.D."/>
        </authorList>
    </citation>
    <scope>NUCLEOTIDE SEQUENCE</scope>
</reference>
<comment type="similarity">
    <text evidence="2">Belongs to the UVSSA family.</text>
</comment>
<dbReference type="CTD" id="24595899"/>
<proteinExistence type="inferred from homology"/>
<keyword evidence="8" id="KW-0175">Coiled coil</keyword>
<dbReference type="GO" id="GO:0000993">
    <property type="term" value="F:RNA polymerase II complex binding"/>
    <property type="evidence" value="ECO:0007669"/>
    <property type="project" value="TreeGrafter"/>
</dbReference>
<keyword evidence="9" id="KW-0234">DNA repair</keyword>
<dbReference type="Proteomes" id="UP000471633">
    <property type="component" value="Unassembled WGS sequence"/>
</dbReference>
<keyword evidence="12" id="KW-1185">Reference proteome</keyword>
<dbReference type="InterPro" id="IPR018610">
    <property type="entry name" value="UVSSA"/>
</dbReference>
<evidence type="ECO:0000256" key="1">
    <source>
        <dbReference type="ARBA" id="ARBA00004286"/>
    </source>
</evidence>
<evidence type="ECO:0000256" key="5">
    <source>
        <dbReference type="ARBA" id="ARBA00022763"/>
    </source>
</evidence>